<reference evidence="1 2" key="1">
    <citation type="journal article" date="2022" name="Plant J.">
        <title>Chromosome-level genome of Camellia lanceoleosa provides a valuable resource for understanding genome evolution and self-incompatibility.</title>
        <authorList>
            <person name="Gong W."/>
            <person name="Xiao S."/>
            <person name="Wang L."/>
            <person name="Liao Z."/>
            <person name="Chang Y."/>
            <person name="Mo W."/>
            <person name="Hu G."/>
            <person name="Li W."/>
            <person name="Zhao G."/>
            <person name="Zhu H."/>
            <person name="Hu X."/>
            <person name="Ji K."/>
            <person name="Xiang X."/>
            <person name="Song Q."/>
            <person name="Yuan D."/>
            <person name="Jin S."/>
            <person name="Zhang L."/>
        </authorList>
    </citation>
    <scope>NUCLEOTIDE SEQUENCE [LARGE SCALE GENOMIC DNA]</scope>
    <source>
        <strain evidence="1">SQ_2022a</strain>
    </source>
</reference>
<proteinExistence type="predicted"/>
<sequence>MSRCVCVYDVIFRVVAAILHLGNIDFVKRNETDSSKLKDEKAHYHLQTAVELLMCDEKALEDSLCKRVIVTPDGNITKPLDPACDGNHFRPTNHFRAIIRECTTSYSRSKMKRVLRSTPDDSRTSDLKRKKTQATTTVREGRRRSSPFPDDSPSRSLMASHRSTPR</sequence>
<comment type="caution">
    <text evidence="1">The sequence shown here is derived from an EMBL/GenBank/DDBJ whole genome shotgun (WGS) entry which is preliminary data.</text>
</comment>
<gene>
    <name evidence="1" type="ORF">LOK49_LG01G03080</name>
</gene>
<dbReference type="Proteomes" id="UP001060215">
    <property type="component" value="Chromosome 1"/>
</dbReference>
<organism evidence="1 2">
    <name type="scientific">Camellia lanceoleosa</name>
    <dbReference type="NCBI Taxonomy" id="1840588"/>
    <lineage>
        <taxon>Eukaryota</taxon>
        <taxon>Viridiplantae</taxon>
        <taxon>Streptophyta</taxon>
        <taxon>Embryophyta</taxon>
        <taxon>Tracheophyta</taxon>
        <taxon>Spermatophyta</taxon>
        <taxon>Magnoliopsida</taxon>
        <taxon>eudicotyledons</taxon>
        <taxon>Gunneridae</taxon>
        <taxon>Pentapetalae</taxon>
        <taxon>asterids</taxon>
        <taxon>Ericales</taxon>
        <taxon>Theaceae</taxon>
        <taxon>Camellia</taxon>
    </lineage>
</organism>
<dbReference type="EMBL" id="CM045758">
    <property type="protein sequence ID" value="KAI8029684.1"/>
    <property type="molecule type" value="Genomic_DNA"/>
</dbReference>
<evidence type="ECO:0000313" key="2">
    <source>
        <dbReference type="Proteomes" id="UP001060215"/>
    </source>
</evidence>
<accession>A0ACC0IUZ5</accession>
<name>A0ACC0IUZ5_9ERIC</name>
<evidence type="ECO:0000313" key="1">
    <source>
        <dbReference type="EMBL" id="KAI8029684.1"/>
    </source>
</evidence>
<keyword evidence="2" id="KW-1185">Reference proteome</keyword>
<protein>
    <submittedName>
        <fullName evidence="1">Myosin-12</fullName>
    </submittedName>
</protein>